<keyword evidence="1" id="KW-1133">Transmembrane helix</keyword>
<evidence type="ECO:0000313" key="3">
    <source>
        <dbReference type="Proteomes" id="UP000050852"/>
    </source>
</evidence>
<feature type="transmembrane region" description="Helical" evidence="1">
    <location>
        <begin position="39"/>
        <end position="58"/>
    </location>
</feature>
<evidence type="ECO:0000256" key="1">
    <source>
        <dbReference type="SAM" id="Phobius"/>
    </source>
</evidence>
<keyword evidence="1" id="KW-0472">Membrane</keyword>
<comment type="caution">
    <text evidence="2">The sequence shown here is derived from an EMBL/GenBank/DDBJ whole genome shotgun (WGS) entry which is preliminary data.</text>
</comment>
<sequence length="83" mass="9090">MANPSPESIVEAVIIPVANKGLVVGTVTGVAGWLSQVNWIGLSGVLVAVLGLVISAYFQIRRDRRETIESQERIRVMREQCKL</sequence>
<accession>A0A0R3APJ2</accession>
<dbReference type="InterPro" id="IPR032124">
    <property type="entry name" value="Phage_F116_holin"/>
</dbReference>
<evidence type="ECO:0000313" key="2">
    <source>
        <dbReference type="EMBL" id="KRP74840.1"/>
    </source>
</evidence>
<gene>
    <name evidence="2" type="ORF">TX23_01255</name>
</gene>
<dbReference type="AlphaFoldDB" id="A0A0R3APJ2"/>
<name>A0A0R3APJ2_9PSED</name>
<dbReference type="PATRIC" id="fig|1615673.3.peg.1174"/>
<keyword evidence="1" id="KW-0812">Transmembrane</keyword>
<proteinExistence type="predicted"/>
<organism evidence="2 3">
    <name type="scientific">Pseudomonas paralactis</name>
    <dbReference type="NCBI Taxonomy" id="1615673"/>
    <lineage>
        <taxon>Bacteria</taxon>
        <taxon>Pseudomonadati</taxon>
        <taxon>Pseudomonadota</taxon>
        <taxon>Gammaproteobacteria</taxon>
        <taxon>Pseudomonadales</taxon>
        <taxon>Pseudomonadaceae</taxon>
        <taxon>Pseudomonas</taxon>
    </lineage>
</organism>
<dbReference type="EMBL" id="JYLN01000001">
    <property type="protein sequence ID" value="KRP74840.1"/>
    <property type="molecule type" value="Genomic_DNA"/>
</dbReference>
<reference evidence="2 3" key="1">
    <citation type="submission" date="2015-02" db="EMBL/GenBank/DDBJ databases">
        <title>Two Pseudomonas sp. nov., isolated from raw milk.</title>
        <authorList>
            <person name="Wenning M."/>
            <person name="von Neubeck M."/>
            <person name="Huptas C."/>
            <person name="Scherer S."/>
        </authorList>
    </citation>
    <scope>NUCLEOTIDE SEQUENCE [LARGE SCALE GENOMIC DNA]</scope>
    <source>
        <strain evidence="2 3">DSM 29164</strain>
    </source>
</reference>
<dbReference type="Proteomes" id="UP000050852">
    <property type="component" value="Unassembled WGS sequence"/>
</dbReference>
<protein>
    <submittedName>
        <fullName evidence="2">Holin</fullName>
    </submittedName>
</protein>
<dbReference type="RefSeq" id="WP_057700687.1">
    <property type="nucleotide sequence ID" value="NZ_JYLN01000001.1"/>
</dbReference>
<dbReference type="Pfam" id="PF16082">
    <property type="entry name" value="Phage_holin_2_4"/>
    <property type="match status" value="1"/>
</dbReference>